<dbReference type="GO" id="GO:0034775">
    <property type="term" value="P:glutathione transmembrane transport"/>
    <property type="evidence" value="ECO:0007669"/>
    <property type="project" value="InterPro"/>
</dbReference>
<evidence type="ECO:0000256" key="7">
    <source>
        <dbReference type="ARBA" id="ARBA00023136"/>
    </source>
</evidence>
<dbReference type="STRING" id="197461.A3843_01045"/>
<proteinExistence type="inferred from homology"/>
<dbReference type="InterPro" id="IPR003439">
    <property type="entry name" value="ABC_transporter-like_ATP-bd"/>
</dbReference>
<feature type="transmembrane region" description="Helical" evidence="8">
    <location>
        <begin position="167"/>
        <end position="188"/>
    </location>
</feature>
<evidence type="ECO:0000256" key="3">
    <source>
        <dbReference type="ARBA" id="ARBA00022692"/>
    </source>
</evidence>
<dbReference type="SUPFAM" id="SSF52540">
    <property type="entry name" value="P-loop containing nucleoside triphosphate hydrolases"/>
    <property type="match status" value="1"/>
</dbReference>
<dbReference type="PANTHER" id="PTHR24221:SF654">
    <property type="entry name" value="ATP-BINDING CASSETTE SUB-FAMILY B MEMBER 6"/>
    <property type="match status" value="1"/>
</dbReference>
<feature type="domain" description="ABC transporter" evidence="9">
    <location>
        <begin position="349"/>
        <end position="554"/>
    </location>
</feature>
<gene>
    <name evidence="11" type="ORF">A3843_01045</name>
</gene>
<feature type="transmembrane region" description="Helical" evidence="8">
    <location>
        <begin position="139"/>
        <end position="161"/>
    </location>
</feature>
<evidence type="ECO:0008006" key="13">
    <source>
        <dbReference type="Google" id="ProtNLM"/>
    </source>
</evidence>
<keyword evidence="7 8" id="KW-0472">Membrane</keyword>
<evidence type="ECO:0000256" key="2">
    <source>
        <dbReference type="ARBA" id="ARBA00005417"/>
    </source>
</evidence>
<dbReference type="SMART" id="SM00382">
    <property type="entry name" value="AAA"/>
    <property type="match status" value="1"/>
</dbReference>
<sequence>MRDVLTIFGIIVRQEKRPFLTGLLLAYIVLLAGVALLGISGWFITATGAAGLVGIGIQFDVFRPSAAIRFLALGRTAARYGERMLTHDATLKSLTVLRLRLLDAISRLPFARLVQYRGGELLNRVTADVDALDGISLRLIVPLIAAALTYLTAFAALYLFVAPIVAWFTLGTFFAGTLGTLAVAMKVARAPSERIERAHQSLRLRFIDLFRSKTDLIVTGNLQYQLEKADRADLRLRSNQRHVDTIEQGVGVALGLTSLFAASMALALGADLAVAGTISAAQAALGFFAALALNETMAPLRRSVTEYGRMQSAARRVTRLLDEGGKQAVALSQALPETQAEHDAPTIPLRFEAVSYRTAQNGRQILHNLSFAVSSGERVSLSGPSGGGKSTVLNLAAGLLMPDEGRIDVMGRSLGSYEERDLRAALGFLPQRSMLMHGSILEALCFANPTVDEDEAWQVLEAVALDSVIRQRGGLESMLGEAGLGLSGGEKRRLALARVLVRHPRLILLDEPTEGLDRTTAQHVLNGVQHYLPNSAILVASHRQVEQNWAQKDIRII</sequence>
<keyword evidence="12" id="KW-1185">Reference proteome</keyword>
<dbReference type="InterPro" id="IPR036640">
    <property type="entry name" value="ABC1_TM_sf"/>
</dbReference>
<dbReference type="EMBL" id="LVVZ01000002">
    <property type="protein sequence ID" value="OKL45849.1"/>
    <property type="molecule type" value="Genomic_DNA"/>
</dbReference>
<dbReference type="InterPro" id="IPR027417">
    <property type="entry name" value="P-loop_NTPase"/>
</dbReference>
<comment type="caution">
    <text evidence="11">The sequence shown here is derived from an EMBL/GenBank/DDBJ whole genome shotgun (WGS) entry which is preliminary data.</text>
</comment>
<keyword evidence="3 8" id="KW-0812">Transmembrane</keyword>
<evidence type="ECO:0000256" key="4">
    <source>
        <dbReference type="ARBA" id="ARBA00022741"/>
    </source>
</evidence>
<keyword evidence="5" id="KW-0067">ATP-binding</keyword>
<dbReference type="InterPro" id="IPR039421">
    <property type="entry name" value="Type_1_exporter"/>
</dbReference>
<protein>
    <recommendedName>
        <fullName evidence="13">Thiol reductant ABC exporter subunit CydC</fullName>
    </recommendedName>
</protein>
<dbReference type="Gene3D" id="1.20.1560.10">
    <property type="entry name" value="ABC transporter type 1, transmembrane domain"/>
    <property type="match status" value="1"/>
</dbReference>
<evidence type="ECO:0000256" key="6">
    <source>
        <dbReference type="ARBA" id="ARBA00022989"/>
    </source>
</evidence>
<comment type="subcellular location">
    <subcellularLocation>
        <location evidence="1">Cell membrane</location>
        <topology evidence="1">Multi-pass membrane protein</topology>
    </subcellularLocation>
</comment>
<dbReference type="SUPFAM" id="SSF90123">
    <property type="entry name" value="ABC transporter transmembrane region"/>
    <property type="match status" value="1"/>
</dbReference>
<dbReference type="Pfam" id="PF00005">
    <property type="entry name" value="ABC_tran"/>
    <property type="match status" value="1"/>
</dbReference>
<evidence type="ECO:0000256" key="1">
    <source>
        <dbReference type="ARBA" id="ARBA00004651"/>
    </source>
</evidence>
<dbReference type="PROSITE" id="PS50893">
    <property type="entry name" value="ABC_TRANSPORTER_2"/>
    <property type="match status" value="1"/>
</dbReference>
<dbReference type="InterPro" id="IPR014223">
    <property type="entry name" value="ABC_CydC/D"/>
</dbReference>
<dbReference type="AlphaFoldDB" id="A0A1U7JM98"/>
<dbReference type="GO" id="GO:0140359">
    <property type="term" value="F:ABC-type transporter activity"/>
    <property type="evidence" value="ECO:0007669"/>
    <property type="project" value="InterPro"/>
</dbReference>
<dbReference type="InterPro" id="IPR003593">
    <property type="entry name" value="AAA+_ATPase"/>
</dbReference>
<accession>A0A1U7JM98</accession>
<dbReference type="Gene3D" id="3.40.50.300">
    <property type="entry name" value="P-loop containing nucleotide triphosphate hydrolases"/>
    <property type="match status" value="1"/>
</dbReference>
<feature type="domain" description="ABC transmembrane type-1" evidence="10">
    <location>
        <begin position="20"/>
        <end position="309"/>
    </location>
</feature>
<evidence type="ECO:0000313" key="12">
    <source>
        <dbReference type="Proteomes" id="UP000185783"/>
    </source>
</evidence>
<dbReference type="RefSeq" id="WP_028482412.1">
    <property type="nucleotide sequence ID" value="NZ_LVVZ01000002.1"/>
</dbReference>
<evidence type="ECO:0000259" key="9">
    <source>
        <dbReference type="PROSITE" id="PS50893"/>
    </source>
</evidence>
<evidence type="ECO:0000259" key="10">
    <source>
        <dbReference type="PROSITE" id="PS50929"/>
    </source>
</evidence>
<keyword evidence="6 8" id="KW-1133">Transmembrane helix</keyword>
<evidence type="ECO:0000256" key="8">
    <source>
        <dbReference type="SAM" id="Phobius"/>
    </source>
</evidence>
<dbReference type="InterPro" id="IPR011527">
    <property type="entry name" value="ABC1_TM_dom"/>
</dbReference>
<dbReference type="GO" id="GO:0005886">
    <property type="term" value="C:plasma membrane"/>
    <property type="evidence" value="ECO:0007669"/>
    <property type="project" value="UniProtKB-SubCell"/>
</dbReference>
<dbReference type="GO" id="GO:0045454">
    <property type="term" value="P:cell redox homeostasis"/>
    <property type="evidence" value="ECO:0007669"/>
    <property type="project" value="InterPro"/>
</dbReference>
<dbReference type="Pfam" id="PF00664">
    <property type="entry name" value="ABC_membrane"/>
    <property type="match status" value="1"/>
</dbReference>
<comment type="similarity">
    <text evidence="2">Belongs to the ABC transporter superfamily.</text>
</comment>
<name>A0A1U7JM98_9HYPH</name>
<dbReference type="PROSITE" id="PS00211">
    <property type="entry name" value="ABC_TRANSPORTER_1"/>
    <property type="match status" value="1"/>
</dbReference>
<feature type="transmembrane region" description="Helical" evidence="8">
    <location>
        <begin position="272"/>
        <end position="293"/>
    </location>
</feature>
<dbReference type="PANTHER" id="PTHR24221">
    <property type="entry name" value="ATP-BINDING CASSETTE SUB-FAMILY B"/>
    <property type="match status" value="1"/>
</dbReference>
<dbReference type="GO" id="GO:0005524">
    <property type="term" value="F:ATP binding"/>
    <property type="evidence" value="ECO:0007669"/>
    <property type="project" value="UniProtKB-KW"/>
</dbReference>
<feature type="transmembrane region" description="Helical" evidence="8">
    <location>
        <begin position="245"/>
        <end position="266"/>
    </location>
</feature>
<dbReference type="PROSITE" id="PS50929">
    <property type="entry name" value="ABC_TM1F"/>
    <property type="match status" value="1"/>
</dbReference>
<dbReference type="GO" id="GO:0016887">
    <property type="term" value="F:ATP hydrolysis activity"/>
    <property type="evidence" value="ECO:0007669"/>
    <property type="project" value="InterPro"/>
</dbReference>
<keyword evidence="4" id="KW-0547">Nucleotide-binding</keyword>
<feature type="transmembrane region" description="Helical" evidence="8">
    <location>
        <begin position="20"/>
        <end position="37"/>
    </location>
</feature>
<evidence type="ECO:0000256" key="5">
    <source>
        <dbReference type="ARBA" id="ARBA00022840"/>
    </source>
</evidence>
<organism evidence="11 12">
    <name type="scientific">Pseudovibrio exalbescens</name>
    <dbReference type="NCBI Taxonomy" id="197461"/>
    <lineage>
        <taxon>Bacteria</taxon>
        <taxon>Pseudomonadati</taxon>
        <taxon>Pseudomonadota</taxon>
        <taxon>Alphaproteobacteria</taxon>
        <taxon>Hyphomicrobiales</taxon>
        <taxon>Stappiaceae</taxon>
        <taxon>Pseudovibrio</taxon>
    </lineage>
</organism>
<reference evidence="11 12" key="1">
    <citation type="submission" date="2016-03" db="EMBL/GenBank/DDBJ databases">
        <title>Genome sequence of Nesiotobacter sp. nov., a moderately halophilic alphaproteobacterium isolated from the Yellow Sea, China.</title>
        <authorList>
            <person name="Zhang G."/>
            <person name="Zhang R."/>
        </authorList>
    </citation>
    <scope>NUCLEOTIDE SEQUENCE [LARGE SCALE GENOMIC DNA]</scope>
    <source>
        <strain evidence="11 12">WB1-6</strain>
    </source>
</reference>
<evidence type="ECO:0000313" key="11">
    <source>
        <dbReference type="EMBL" id="OKL45849.1"/>
    </source>
</evidence>
<dbReference type="InterPro" id="IPR017871">
    <property type="entry name" value="ABC_transporter-like_CS"/>
</dbReference>
<dbReference type="NCBIfam" id="TIGR02868">
    <property type="entry name" value="CydC"/>
    <property type="match status" value="1"/>
</dbReference>
<dbReference type="Proteomes" id="UP000185783">
    <property type="component" value="Unassembled WGS sequence"/>
</dbReference>
<feature type="transmembrane region" description="Helical" evidence="8">
    <location>
        <begin position="43"/>
        <end position="62"/>
    </location>
</feature>